<dbReference type="Pfam" id="PF24758">
    <property type="entry name" value="LRR_At5g56370"/>
    <property type="match status" value="1"/>
</dbReference>
<proteinExistence type="predicted"/>
<dbReference type="InterPro" id="IPR055411">
    <property type="entry name" value="LRR_FXL15/At3g58940/PEG3-like"/>
</dbReference>
<name>A0A654GBR0_ARATH</name>
<dbReference type="SUPFAM" id="SSF81383">
    <property type="entry name" value="F-box domain"/>
    <property type="match status" value="1"/>
</dbReference>
<dbReference type="AlphaFoldDB" id="A0A654GBR0"/>
<dbReference type="Proteomes" id="UP000426265">
    <property type="component" value="Unassembled WGS sequence"/>
</dbReference>
<dbReference type="InterPro" id="IPR006566">
    <property type="entry name" value="FBD"/>
</dbReference>
<dbReference type="SMART" id="SM00579">
    <property type="entry name" value="FBD"/>
    <property type="match status" value="1"/>
</dbReference>
<dbReference type="InterPro" id="IPR050232">
    <property type="entry name" value="FBL13/AtMIF1-like"/>
</dbReference>
<protein>
    <recommendedName>
        <fullName evidence="1">FBD domain-containing protein</fullName>
    </recommendedName>
</protein>
<dbReference type="ExpressionAtlas" id="A0A654GBR0">
    <property type="expression patterns" value="baseline and differential"/>
</dbReference>
<accession>A0A654GBR0</accession>
<dbReference type="InterPro" id="IPR032675">
    <property type="entry name" value="LRR_dom_sf"/>
</dbReference>
<dbReference type="SUPFAM" id="SSF52047">
    <property type="entry name" value="RNI-like"/>
    <property type="match status" value="1"/>
</dbReference>
<dbReference type="InterPro" id="IPR053781">
    <property type="entry name" value="F-box_AtFBL13-like"/>
</dbReference>
<dbReference type="Gene3D" id="1.20.1280.50">
    <property type="match status" value="1"/>
</dbReference>
<evidence type="ECO:0000259" key="1">
    <source>
        <dbReference type="SMART" id="SM00579"/>
    </source>
</evidence>
<dbReference type="InterPro" id="IPR001810">
    <property type="entry name" value="F-box_dom"/>
</dbReference>
<gene>
    <name evidence="2" type="ORF">AN1_LOCUS25911</name>
</gene>
<reference evidence="2 3" key="1">
    <citation type="submission" date="2019-11" db="EMBL/GenBank/DDBJ databases">
        <authorList>
            <person name="Jiao W.-B."/>
            <person name="Schneeberger K."/>
        </authorList>
    </citation>
    <scope>NUCLEOTIDE SEQUENCE [LARGE SCALE GENOMIC DNA]</scope>
    <source>
        <strain evidence="3">cv. An-1</strain>
    </source>
</reference>
<feature type="domain" description="FBD" evidence="1">
    <location>
        <begin position="357"/>
        <end position="429"/>
    </location>
</feature>
<dbReference type="PANTHER" id="PTHR31900">
    <property type="entry name" value="F-BOX/RNI SUPERFAMILY PROTEIN-RELATED"/>
    <property type="match status" value="1"/>
</dbReference>
<dbReference type="EMBL" id="CACRSJ010000110">
    <property type="protein sequence ID" value="VYS70531.1"/>
    <property type="molecule type" value="Genomic_DNA"/>
</dbReference>
<dbReference type="PANTHER" id="PTHR31900:SF29">
    <property type="entry name" value="FBD-LIKE DOMAIN FAMILY PROTEIN"/>
    <property type="match status" value="1"/>
</dbReference>
<dbReference type="Pfam" id="PF08387">
    <property type="entry name" value="FBD"/>
    <property type="match status" value="1"/>
</dbReference>
<dbReference type="Pfam" id="PF00646">
    <property type="entry name" value="F-box"/>
    <property type="match status" value="1"/>
</dbReference>
<dbReference type="CDD" id="cd22160">
    <property type="entry name" value="F-box_AtFBL13-like"/>
    <property type="match status" value="1"/>
</dbReference>
<evidence type="ECO:0000313" key="3">
    <source>
        <dbReference type="Proteomes" id="UP000426265"/>
    </source>
</evidence>
<dbReference type="InterPro" id="IPR036047">
    <property type="entry name" value="F-box-like_dom_sf"/>
</dbReference>
<dbReference type="Gene3D" id="3.80.10.10">
    <property type="entry name" value="Ribonuclease Inhibitor"/>
    <property type="match status" value="1"/>
</dbReference>
<evidence type="ECO:0000313" key="2">
    <source>
        <dbReference type="EMBL" id="VYS70531.1"/>
    </source>
</evidence>
<sequence length="429" mass="48855">MDRISHLPDELILDILSSLPNAKDVAATMILSKRWRFLWTMVPRLVYDASYLDIDYGRFSTFVNRSLLLHKAPLIDTLHFKIGNACSSGDIPALIRAADERCVHELIIEIDTPPSNIYITPVTLPRSLFTWCKMLVTLKLRNVVLTDDVTSLLFFPSLKNLSLISMKYPGGDEFFNTLISSCPILEDLVVKQILNDNLAIVTVRVPSLKRLVLNQEVKNVVKSIANGFVINTPALECMNIVDFSTGCNIVESDMPNIVKAKVDIFHPRTEQLLGSTTLAKYLHLCLPTSKNVSYPAGNIFNRLVHLRLCTCETEWINLLMRLLRNSPSLRVLEIEQVHYLRYYQPRPCWSEPSSIPECLTHNLETFKWEHYYGAEEEKEVAAFILRSSICLKKATIILHRSIVHDEKLEMNKELSLLPICSPICQLAFS</sequence>
<organism evidence="2 3">
    <name type="scientific">Arabidopsis thaliana</name>
    <name type="common">Mouse-ear cress</name>
    <dbReference type="NCBI Taxonomy" id="3702"/>
    <lineage>
        <taxon>Eukaryota</taxon>
        <taxon>Viridiplantae</taxon>
        <taxon>Streptophyta</taxon>
        <taxon>Embryophyta</taxon>
        <taxon>Tracheophyta</taxon>
        <taxon>Spermatophyta</taxon>
        <taxon>Magnoliopsida</taxon>
        <taxon>eudicotyledons</taxon>
        <taxon>Gunneridae</taxon>
        <taxon>Pentapetalae</taxon>
        <taxon>rosids</taxon>
        <taxon>malvids</taxon>
        <taxon>Brassicales</taxon>
        <taxon>Brassicaceae</taxon>
        <taxon>Camelineae</taxon>
        <taxon>Arabidopsis</taxon>
    </lineage>
</organism>